<gene>
    <name evidence="2" type="ORF">PODLI_1B007059</name>
</gene>
<feature type="region of interest" description="Disordered" evidence="1">
    <location>
        <begin position="1"/>
        <end position="120"/>
    </location>
</feature>
<protein>
    <submittedName>
        <fullName evidence="2">Uncharacterized protein</fullName>
    </submittedName>
</protein>
<feature type="compositionally biased region" description="Basic and acidic residues" evidence="1">
    <location>
        <begin position="81"/>
        <end position="94"/>
    </location>
</feature>
<organism evidence="2 3">
    <name type="scientific">Podarcis lilfordi</name>
    <name type="common">Lilford's wall lizard</name>
    <dbReference type="NCBI Taxonomy" id="74358"/>
    <lineage>
        <taxon>Eukaryota</taxon>
        <taxon>Metazoa</taxon>
        <taxon>Chordata</taxon>
        <taxon>Craniata</taxon>
        <taxon>Vertebrata</taxon>
        <taxon>Euteleostomi</taxon>
        <taxon>Lepidosauria</taxon>
        <taxon>Squamata</taxon>
        <taxon>Bifurcata</taxon>
        <taxon>Unidentata</taxon>
        <taxon>Episquamata</taxon>
        <taxon>Laterata</taxon>
        <taxon>Lacertibaenia</taxon>
        <taxon>Lacertidae</taxon>
        <taxon>Podarcis</taxon>
    </lineage>
</organism>
<name>A0AA35PRT1_9SAUR</name>
<dbReference type="EMBL" id="OX395141">
    <property type="protein sequence ID" value="CAI5795775.1"/>
    <property type="molecule type" value="Genomic_DNA"/>
</dbReference>
<evidence type="ECO:0000256" key="1">
    <source>
        <dbReference type="SAM" id="MobiDB-lite"/>
    </source>
</evidence>
<reference evidence="2" key="1">
    <citation type="submission" date="2022-12" db="EMBL/GenBank/DDBJ databases">
        <authorList>
            <person name="Alioto T."/>
            <person name="Alioto T."/>
            <person name="Gomez Garrido J."/>
        </authorList>
    </citation>
    <scope>NUCLEOTIDE SEQUENCE</scope>
</reference>
<sequence>MRRAVSKASSLRKGSVKFLPHKPDPSEGQRGKAGGGPRAGGQLPSLDRRCGRSLVAGLAPGKRAGSSASLPQRTSTATCAQRKDPAKEKFEKASSARFGDAFLEPRPWSDPPSGGRPACP</sequence>
<dbReference type="AlphaFoldDB" id="A0AA35PRT1"/>
<accession>A0AA35PRT1</accession>
<feature type="compositionally biased region" description="Basic and acidic residues" evidence="1">
    <location>
        <begin position="21"/>
        <end position="30"/>
    </location>
</feature>
<evidence type="ECO:0000313" key="3">
    <source>
        <dbReference type="Proteomes" id="UP001178461"/>
    </source>
</evidence>
<dbReference type="Proteomes" id="UP001178461">
    <property type="component" value="Chromosome 15"/>
</dbReference>
<evidence type="ECO:0000313" key="2">
    <source>
        <dbReference type="EMBL" id="CAI5795775.1"/>
    </source>
</evidence>
<keyword evidence="3" id="KW-1185">Reference proteome</keyword>
<feature type="compositionally biased region" description="Polar residues" evidence="1">
    <location>
        <begin position="66"/>
        <end position="79"/>
    </location>
</feature>
<proteinExistence type="predicted"/>